<sequence>MGVKEMIYNWLLFFAFVALIFFINLSFNRLAAKYGKRRGWYGVLGLAVFFGSLVISSQIETLLRAISPSGNLLHTLSYFMRLPFSLFAWWGFYRFLKNRWSKEVEQGADLVGKASPVEPPNGTWKGLRDVDKKYVFDKAKYHDNSVAELGLSDVQSFVHTGLFLVWLVNNELMSDFFVSETGNEIENLKVRTSSPLGIYEYWDGVLIGGMLSRAGFNFALDYFDFEKGTYMKDYERIFSVTPERVFEVKGTWDNYDKLKPVIDAAYEKWRNKVIDAQ</sequence>
<keyword evidence="1" id="KW-1133">Transmembrane helix</keyword>
<protein>
    <recommendedName>
        <fullName evidence="2">DUF7832 domain-containing protein</fullName>
    </recommendedName>
</protein>
<dbReference type="OrthoDB" id="4827574at2"/>
<accession>A0A385SS99</accession>
<keyword evidence="1" id="KW-0812">Transmembrane</keyword>
<dbReference type="EMBL" id="CP032382">
    <property type="protein sequence ID" value="AYB33191.1"/>
    <property type="molecule type" value="Genomic_DNA"/>
</dbReference>
<evidence type="ECO:0000259" key="2">
    <source>
        <dbReference type="Pfam" id="PF25191"/>
    </source>
</evidence>
<gene>
    <name evidence="3" type="ORF">D4L85_22580</name>
</gene>
<feature type="transmembrane region" description="Helical" evidence="1">
    <location>
        <begin position="39"/>
        <end position="59"/>
    </location>
</feature>
<evidence type="ECO:0000313" key="4">
    <source>
        <dbReference type="Proteomes" id="UP000266183"/>
    </source>
</evidence>
<feature type="domain" description="DUF7832" evidence="2">
    <location>
        <begin position="135"/>
        <end position="241"/>
    </location>
</feature>
<evidence type="ECO:0000313" key="3">
    <source>
        <dbReference type="EMBL" id="AYB33191.1"/>
    </source>
</evidence>
<dbReference type="Pfam" id="PF25191">
    <property type="entry name" value="DUF7832"/>
    <property type="match status" value="1"/>
</dbReference>
<dbReference type="KEGG" id="chk:D4L85_22580"/>
<dbReference type="RefSeq" id="WP_119756430.1">
    <property type="nucleotide sequence ID" value="NZ_CP032382.1"/>
</dbReference>
<feature type="transmembrane region" description="Helical" evidence="1">
    <location>
        <begin position="79"/>
        <end position="96"/>
    </location>
</feature>
<dbReference type="InterPro" id="IPR057154">
    <property type="entry name" value="DUF7832"/>
</dbReference>
<reference evidence="4" key="1">
    <citation type="submission" date="2018-09" db="EMBL/GenBank/DDBJ databases">
        <title>Chryseolinea sp. KIS68-18 isolated from soil.</title>
        <authorList>
            <person name="Weon H.-Y."/>
            <person name="Kwon S.-W."/>
            <person name="Lee S.A."/>
        </authorList>
    </citation>
    <scope>NUCLEOTIDE SEQUENCE [LARGE SCALE GENOMIC DNA]</scope>
    <source>
        <strain evidence="4">KIS68-18</strain>
    </source>
</reference>
<keyword evidence="4" id="KW-1185">Reference proteome</keyword>
<dbReference type="AlphaFoldDB" id="A0A385SS99"/>
<evidence type="ECO:0000256" key="1">
    <source>
        <dbReference type="SAM" id="Phobius"/>
    </source>
</evidence>
<dbReference type="Proteomes" id="UP000266183">
    <property type="component" value="Chromosome"/>
</dbReference>
<feature type="transmembrane region" description="Helical" evidence="1">
    <location>
        <begin position="6"/>
        <end position="27"/>
    </location>
</feature>
<keyword evidence="1" id="KW-0472">Membrane</keyword>
<name>A0A385SS99_9BACT</name>
<organism evidence="3 4">
    <name type="scientific">Chryseolinea soli</name>
    <dbReference type="NCBI Taxonomy" id="2321403"/>
    <lineage>
        <taxon>Bacteria</taxon>
        <taxon>Pseudomonadati</taxon>
        <taxon>Bacteroidota</taxon>
        <taxon>Cytophagia</taxon>
        <taxon>Cytophagales</taxon>
        <taxon>Fulvivirgaceae</taxon>
        <taxon>Chryseolinea</taxon>
    </lineage>
</organism>
<proteinExistence type="predicted"/>